<dbReference type="Pfam" id="PF00582">
    <property type="entry name" value="Usp"/>
    <property type="match status" value="1"/>
</dbReference>
<dbReference type="EMBL" id="DVGB01000017">
    <property type="protein sequence ID" value="HIR00956.1"/>
    <property type="molecule type" value="Genomic_DNA"/>
</dbReference>
<reference evidence="3" key="1">
    <citation type="submission" date="2020-10" db="EMBL/GenBank/DDBJ databases">
        <authorList>
            <person name="Gilroy R."/>
        </authorList>
    </citation>
    <scope>NUCLEOTIDE SEQUENCE</scope>
    <source>
        <strain evidence="3">ChiGjej1B1-2707</strain>
    </source>
</reference>
<evidence type="ECO:0000313" key="4">
    <source>
        <dbReference type="Proteomes" id="UP000824261"/>
    </source>
</evidence>
<dbReference type="Gene3D" id="3.40.50.620">
    <property type="entry name" value="HUPs"/>
    <property type="match status" value="1"/>
</dbReference>
<protein>
    <submittedName>
        <fullName evidence="3">Universal stress protein</fullName>
    </submittedName>
</protein>
<comment type="caution">
    <text evidence="3">The sequence shown here is derived from an EMBL/GenBank/DDBJ whole genome shotgun (WGS) entry which is preliminary data.</text>
</comment>
<accession>A0A9D1A138</accession>
<dbReference type="AlphaFoldDB" id="A0A9D1A138"/>
<dbReference type="PRINTS" id="PR01438">
    <property type="entry name" value="UNVRSLSTRESS"/>
</dbReference>
<feature type="domain" description="UspA" evidence="2">
    <location>
        <begin position="3"/>
        <end position="156"/>
    </location>
</feature>
<dbReference type="Proteomes" id="UP000824261">
    <property type="component" value="Unassembled WGS sequence"/>
</dbReference>
<sequence length="156" mass="16742">MAYRNILVPYDQSESARHALLAAFEAAGHAKDARVTALFVAPTPEFESGSFMVAAQVSGVLPLSAKDQKDMLDAYLDHKREEVTADLDDLLKEEDAELGLAISHGKPSKVICDYVDTHDVDLVVMGCRGLDAVRGMIGSVSAAVLRSVDCPVLVVK</sequence>
<proteinExistence type="inferred from homology"/>
<dbReference type="PANTHER" id="PTHR46268">
    <property type="entry name" value="STRESS RESPONSE PROTEIN NHAX"/>
    <property type="match status" value="1"/>
</dbReference>
<dbReference type="CDD" id="cd00293">
    <property type="entry name" value="USP-like"/>
    <property type="match status" value="1"/>
</dbReference>
<name>A0A9D1A138_9ACTN</name>
<reference evidence="3" key="2">
    <citation type="journal article" date="2021" name="PeerJ">
        <title>Extensive microbial diversity within the chicken gut microbiome revealed by metagenomics and culture.</title>
        <authorList>
            <person name="Gilroy R."/>
            <person name="Ravi A."/>
            <person name="Getino M."/>
            <person name="Pursley I."/>
            <person name="Horton D.L."/>
            <person name="Alikhan N.F."/>
            <person name="Baker D."/>
            <person name="Gharbi K."/>
            <person name="Hall N."/>
            <person name="Watson M."/>
            <person name="Adriaenssens E.M."/>
            <person name="Foster-Nyarko E."/>
            <person name="Jarju S."/>
            <person name="Secka A."/>
            <person name="Antonio M."/>
            <person name="Oren A."/>
            <person name="Chaudhuri R.R."/>
            <person name="La Ragione R."/>
            <person name="Hildebrand F."/>
            <person name="Pallen M.J."/>
        </authorList>
    </citation>
    <scope>NUCLEOTIDE SEQUENCE</scope>
    <source>
        <strain evidence="3">ChiGjej1B1-2707</strain>
    </source>
</reference>
<dbReference type="PANTHER" id="PTHR46268:SF6">
    <property type="entry name" value="UNIVERSAL STRESS PROTEIN UP12"/>
    <property type="match status" value="1"/>
</dbReference>
<comment type="similarity">
    <text evidence="1">Belongs to the universal stress protein A family.</text>
</comment>
<evidence type="ECO:0000256" key="1">
    <source>
        <dbReference type="ARBA" id="ARBA00008791"/>
    </source>
</evidence>
<dbReference type="InterPro" id="IPR006015">
    <property type="entry name" value="Universal_stress_UspA"/>
</dbReference>
<dbReference type="SUPFAM" id="SSF52402">
    <property type="entry name" value="Adenine nucleotide alpha hydrolases-like"/>
    <property type="match status" value="1"/>
</dbReference>
<organism evidence="3 4">
    <name type="scientific">Candidatus Aveggerthella stercoripullorum</name>
    <dbReference type="NCBI Taxonomy" id="2840688"/>
    <lineage>
        <taxon>Bacteria</taxon>
        <taxon>Bacillati</taxon>
        <taxon>Actinomycetota</taxon>
        <taxon>Coriobacteriia</taxon>
        <taxon>Eggerthellales</taxon>
        <taxon>Eggerthellaceae</taxon>
        <taxon>Eggerthellaceae incertae sedis</taxon>
        <taxon>Candidatus Aveggerthella</taxon>
    </lineage>
</organism>
<evidence type="ECO:0000313" key="3">
    <source>
        <dbReference type="EMBL" id="HIR00956.1"/>
    </source>
</evidence>
<dbReference type="InterPro" id="IPR014729">
    <property type="entry name" value="Rossmann-like_a/b/a_fold"/>
</dbReference>
<evidence type="ECO:0000259" key="2">
    <source>
        <dbReference type="Pfam" id="PF00582"/>
    </source>
</evidence>
<dbReference type="InterPro" id="IPR006016">
    <property type="entry name" value="UspA"/>
</dbReference>
<gene>
    <name evidence="3" type="ORF">IAA69_01600</name>
</gene>